<keyword evidence="3" id="KW-1185">Reference proteome</keyword>
<organism evidence="1">
    <name type="scientific">Hexamita inflata</name>
    <dbReference type="NCBI Taxonomy" id="28002"/>
    <lineage>
        <taxon>Eukaryota</taxon>
        <taxon>Metamonada</taxon>
        <taxon>Diplomonadida</taxon>
        <taxon>Hexamitidae</taxon>
        <taxon>Hexamitinae</taxon>
        <taxon>Hexamita</taxon>
    </lineage>
</organism>
<evidence type="ECO:0000313" key="1">
    <source>
        <dbReference type="EMBL" id="CAI9950960.1"/>
    </source>
</evidence>
<dbReference type="EMBL" id="CAXDID020000104">
    <property type="protein sequence ID" value="CAL6027398.1"/>
    <property type="molecule type" value="Genomic_DNA"/>
</dbReference>
<dbReference type="Proteomes" id="UP001642409">
    <property type="component" value="Unassembled WGS sequence"/>
</dbReference>
<protein>
    <submittedName>
        <fullName evidence="2">Hypothetical_protein</fullName>
    </submittedName>
</protein>
<proteinExistence type="predicted"/>
<dbReference type="EMBL" id="CATOUU010000819">
    <property type="protein sequence ID" value="CAI9950960.1"/>
    <property type="molecule type" value="Genomic_DNA"/>
</dbReference>
<evidence type="ECO:0000313" key="2">
    <source>
        <dbReference type="EMBL" id="CAL6027398.1"/>
    </source>
</evidence>
<evidence type="ECO:0000313" key="3">
    <source>
        <dbReference type="Proteomes" id="UP001642409"/>
    </source>
</evidence>
<dbReference type="AlphaFoldDB" id="A0AA86QFW5"/>
<gene>
    <name evidence="2" type="ORF">HINF_LOCUS31308</name>
    <name evidence="1" type="ORF">HINF_LOCUS38605</name>
</gene>
<sequence>MLNNNYIQEVNSVRSLGKLKRFEIENNYVQDFTPLANHKHFLKYKIHNQQIPTQSQKQQFVKSDIIKKSFYKINSTKNRNIKFKNQLQIVKTEFESQKLKILKNFIVELDLLVIIINSEIWTQ</sequence>
<accession>A0AA86QFW5</accession>
<reference evidence="1" key="1">
    <citation type="submission" date="2023-06" db="EMBL/GenBank/DDBJ databases">
        <authorList>
            <person name="Kurt Z."/>
        </authorList>
    </citation>
    <scope>NUCLEOTIDE SEQUENCE</scope>
</reference>
<comment type="caution">
    <text evidence="1">The sequence shown here is derived from an EMBL/GenBank/DDBJ whole genome shotgun (WGS) entry which is preliminary data.</text>
</comment>
<reference evidence="2 3" key="2">
    <citation type="submission" date="2024-07" db="EMBL/GenBank/DDBJ databases">
        <authorList>
            <person name="Akdeniz Z."/>
        </authorList>
    </citation>
    <scope>NUCLEOTIDE SEQUENCE [LARGE SCALE GENOMIC DNA]</scope>
</reference>
<name>A0AA86QFW5_9EUKA</name>